<dbReference type="AlphaFoldDB" id="A0A7S2XY13"/>
<organism evidence="2">
    <name type="scientific">Fibrocapsa japonica</name>
    <dbReference type="NCBI Taxonomy" id="94617"/>
    <lineage>
        <taxon>Eukaryota</taxon>
        <taxon>Sar</taxon>
        <taxon>Stramenopiles</taxon>
        <taxon>Ochrophyta</taxon>
        <taxon>Raphidophyceae</taxon>
        <taxon>Chattonellales</taxon>
        <taxon>Chattonellaceae</taxon>
        <taxon>Fibrocapsa</taxon>
    </lineage>
</organism>
<dbReference type="InterPro" id="IPR010516">
    <property type="entry name" value="SAP18"/>
</dbReference>
<proteinExistence type="inferred from homology"/>
<dbReference type="InterPro" id="IPR042534">
    <property type="entry name" value="SAP18_sf"/>
</dbReference>
<dbReference type="EMBL" id="HBHR01015218">
    <property type="protein sequence ID" value="CAD9866511.1"/>
    <property type="molecule type" value="Transcribed_RNA"/>
</dbReference>
<evidence type="ECO:0000256" key="1">
    <source>
        <dbReference type="ARBA" id="ARBA00009143"/>
    </source>
</evidence>
<evidence type="ECO:0008006" key="3">
    <source>
        <dbReference type="Google" id="ProtNLM"/>
    </source>
</evidence>
<dbReference type="PANTHER" id="PTHR13082:SF0">
    <property type="entry name" value="HISTONE DEACETYLASE COMPLEX SUBUNIT SAP18"/>
    <property type="match status" value="1"/>
</dbReference>
<dbReference type="GO" id="GO:0003714">
    <property type="term" value="F:transcription corepressor activity"/>
    <property type="evidence" value="ECO:0007669"/>
    <property type="project" value="TreeGrafter"/>
</dbReference>
<dbReference type="Gene3D" id="3.10.20.550">
    <property type="entry name" value="ASAP complex, SAP18 subunit"/>
    <property type="match status" value="1"/>
</dbReference>
<gene>
    <name evidence="2" type="ORF">FJAP1339_LOCUS7580</name>
</gene>
<reference evidence="2" key="1">
    <citation type="submission" date="2021-01" db="EMBL/GenBank/DDBJ databases">
        <authorList>
            <person name="Corre E."/>
            <person name="Pelletier E."/>
            <person name="Niang G."/>
            <person name="Scheremetjew M."/>
            <person name="Finn R."/>
            <person name="Kale V."/>
            <person name="Holt S."/>
            <person name="Cochrane G."/>
            <person name="Meng A."/>
            <person name="Brown T."/>
            <person name="Cohen L."/>
        </authorList>
    </citation>
    <scope>NUCLEOTIDE SEQUENCE</scope>
    <source>
        <strain evidence="2">CCMP1661</strain>
    </source>
</reference>
<accession>A0A7S2XY13</accession>
<name>A0A7S2XY13_9STRA</name>
<protein>
    <recommendedName>
        <fullName evidence="3">Histone deacetylase complex subunit SAP18</fullName>
    </recommendedName>
</protein>
<dbReference type="Pfam" id="PF06487">
    <property type="entry name" value="SAP18"/>
    <property type="match status" value="1"/>
</dbReference>
<dbReference type="GO" id="GO:0005634">
    <property type="term" value="C:nucleus"/>
    <property type="evidence" value="ECO:0007669"/>
    <property type="project" value="TreeGrafter"/>
</dbReference>
<comment type="similarity">
    <text evidence="1">Belongs to the SAP18 family.</text>
</comment>
<evidence type="ECO:0000313" key="2">
    <source>
        <dbReference type="EMBL" id="CAD9866511.1"/>
    </source>
</evidence>
<dbReference type="PANTHER" id="PTHR13082">
    <property type="entry name" value="SAP18"/>
    <property type="match status" value="1"/>
</dbReference>
<sequence>MADKREGFADAIDRDKVCPLLLRCFWKVGAHHRVEDFAEANQGIVPMDEVQIYTWADASLRELTDLIKEVNPAARRRTARLNFAFVYPDKRGRNVLKEVGIVYSNRRSDADDKTLRALRFQTGDFLDVAIFT</sequence>